<dbReference type="PANTHER" id="PTHR43371:SF1">
    <property type="entry name" value="RIBONUCLEOSIDE-DIPHOSPHATE REDUCTASE"/>
    <property type="match status" value="1"/>
</dbReference>
<dbReference type="Proteomes" id="UP000060630">
    <property type="component" value="Unassembled WGS sequence"/>
</dbReference>
<protein>
    <submittedName>
        <fullName evidence="5">Uncharacterized protein</fullName>
    </submittedName>
</protein>
<evidence type="ECO:0000256" key="4">
    <source>
        <dbReference type="ARBA" id="ARBA00023285"/>
    </source>
</evidence>
<dbReference type="InterPro" id="IPR050862">
    <property type="entry name" value="RdRp_reductase_class-2"/>
</dbReference>
<keyword evidence="4" id="KW-0170">Cobalt</keyword>
<evidence type="ECO:0000313" key="5">
    <source>
        <dbReference type="EMBL" id="KWA84201.1"/>
    </source>
</evidence>
<comment type="cofactor">
    <cofactor evidence="1">
        <name>adenosylcob(III)alamin</name>
        <dbReference type="ChEBI" id="CHEBI:18408"/>
    </cofactor>
</comment>
<dbReference type="SUPFAM" id="SSF51998">
    <property type="entry name" value="PFL-like glycyl radical enzymes"/>
    <property type="match status" value="1"/>
</dbReference>
<name>A0A106QC97_9BURK</name>
<evidence type="ECO:0000256" key="1">
    <source>
        <dbReference type="ARBA" id="ARBA00001922"/>
    </source>
</evidence>
<keyword evidence="2" id="KW-0846">Cobalamin</keyword>
<proteinExistence type="predicted"/>
<organism evidence="5 6">
    <name type="scientific">Burkholderia ubonensis</name>
    <dbReference type="NCBI Taxonomy" id="101571"/>
    <lineage>
        <taxon>Bacteria</taxon>
        <taxon>Pseudomonadati</taxon>
        <taxon>Pseudomonadota</taxon>
        <taxon>Betaproteobacteria</taxon>
        <taxon>Burkholderiales</taxon>
        <taxon>Burkholderiaceae</taxon>
        <taxon>Burkholderia</taxon>
        <taxon>Burkholderia cepacia complex</taxon>
    </lineage>
</organism>
<sequence length="730" mass="81683">MLSQSKFFMGYSRWVEDKQAYETWEESVERVMAMHRFKYADKLTPELEAFMAKAQEAYAGQLVLGAQRALQFGGEQLLRHEAKMYNCSVSHADRPAFFQEAMYLLLCGCGVGFSVQERHVSKLPRIQARSAERVKVFQVPDSIEGWADAFGVLLSSYFVDGGTFPEYQGCQVHFDFSKIRPKGSLISGGFKAPGPDGLRNALVKCEALLERTLAEGRDAMRSIVVYDFVMHMSDAVLSGGVRRSATICLFDKFDDEMLKAKTGDWFVHNPQRGRSNNSVVLKKDELTREEWAAIMRSVRDFGEPGFIFVDDFDFAYNPCVEIGMRPICVATGETGFQFCNLTEINGGKCISKEALFRACEAGAILGTLQAGYTNFKYLSDATRRITEREALIGVSITGWMNNPQVLFDEEVLAEAARIVKETNKKVAKLLGIRPAARTTCAKPSGNASVLLGTGSGIHGEHSKLYFRNVQMNVEDEVAKLIQNINPKMVEKSVWSSNGTDIIVSFPVVSKEGSIYKADLMGVKQLEYVKKAQQFWVENGTNVDLCVHPKLRHNISNTISVDDWDEVEQYIFDNREWFAGISLLSAYGDKAYVQAPFTEVHTAEEILRKYGDASMFASGLIVDGLAAFNDNLWMACDTAMNCGEKLTDEARDLLKRDWVRRFAKFAENYFGGDELTTSFCLKDCFNLHKWASIQKTMQEIDFSQALAQRKYTDADTIASEGCAGGACEVSF</sequence>
<dbReference type="EMBL" id="LPHD01000049">
    <property type="protein sequence ID" value="KWA84201.1"/>
    <property type="molecule type" value="Genomic_DNA"/>
</dbReference>
<evidence type="ECO:0000256" key="2">
    <source>
        <dbReference type="ARBA" id="ARBA00022628"/>
    </source>
</evidence>
<comment type="caution">
    <text evidence="5">The sequence shown here is derived from an EMBL/GenBank/DDBJ whole genome shotgun (WGS) entry which is preliminary data.</text>
</comment>
<evidence type="ECO:0000313" key="6">
    <source>
        <dbReference type="Proteomes" id="UP000060630"/>
    </source>
</evidence>
<dbReference type="AlphaFoldDB" id="A0A106QC97"/>
<dbReference type="PANTHER" id="PTHR43371">
    <property type="entry name" value="VITAMIN B12-DEPENDENT RIBONUCLEOTIDE REDUCTASE"/>
    <property type="match status" value="1"/>
</dbReference>
<accession>A0A106QC97</accession>
<keyword evidence="3" id="KW-0560">Oxidoreductase</keyword>
<reference evidence="5 6" key="1">
    <citation type="submission" date="2015-11" db="EMBL/GenBank/DDBJ databases">
        <title>Expanding the genomic diversity of Burkholderia species for the development of highly accurate diagnostics.</title>
        <authorList>
            <person name="Sahl J."/>
            <person name="Keim P."/>
            <person name="Wagner D."/>
        </authorList>
    </citation>
    <scope>NUCLEOTIDE SEQUENCE [LARGE SCALE GENOMIC DNA]</scope>
    <source>
        <strain evidence="5 6">MSMB2087WGS</strain>
    </source>
</reference>
<dbReference type="Gene3D" id="3.20.70.20">
    <property type="match status" value="2"/>
</dbReference>
<dbReference type="GO" id="GO:0004748">
    <property type="term" value="F:ribonucleoside-diphosphate reductase activity, thioredoxin disulfide as acceptor"/>
    <property type="evidence" value="ECO:0007669"/>
    <property type="project" value="TreeGrafter"/>
</dbReference>
<evidence type="ECO:0000256" key="3">
    <source>
        <dbReference type="ARBA" id="ARBA00023002"/>
    </source>
</evidence>
<dbReference type="GO" id="GO:0031419">
    <property type="term" value="F:cobalamin binding"/>
    <property type="evidence" value="ECO:0007669"/>
    <property type="project" value="UniProtKB-KW"/>
</dbReference>
<gene>
    <name evidence="5" type="ORF">WL29_22840</name>
</gene>